<organism evidence="2 3">
    <name type="scientific">Cryomyces antarcticus</name>
    <dbReference type="NCBI Taxonomy" id="329879"/>
    <lineage>
        <taxon>Eukaryota</taxon>
        <taxon>Fungi</taxon>
        <taxon>Dikarya</taxon>
        <taxon>Ascomycota</taxon>
        <taxon>Pezizomycotina</taxon>
        <taxon>Dothideomycetes</taxon>
        <taxon>Dothideomycetes incertae sedis</taxon>
        <taxon>Cryomyces</taxon>
    </lineage>
</organism>
<dbReference type="EMBL" id="JAVRRA010011502">
    <property type="protein sequence ID" value="KAK5240179.1"/>
    <property type="molecule type" value="Genomic_DNA"/>
</dbReference>
<sequence>QGRRLRHAHPARPVLLRLQRQARLPEVRPVQERQGPLCRHRAARPDPRHRDVEGGGQGHLSDQGQGDGQALHCGRGGRADGEQEQAV</sequence>
<protein>
    <submittedName>
        <fullName evidence="2">Uncharacterized protein</fullName>
    </submittedName>
</protein>
<feature type="non-terminal residue" evidence="2">
    <location>
        <position position="87"/>
    </location>
</feature>
<proteinExistence type="predicted"/>
<feature type="region of interest" description="Disordered" evidence="1">
    <location>
        <begin position="25"/>
        <end position="87"/>
    </location>
</feature>
<gene>
    <name evidence="2" type="ORF">LTR16_011003</name>
</gene>
<dbReference type="Proteomes" id="UP001357485">
    <property type="component" value="Unassembled WGS sequence"/>
</dbReference>
<evidence type="ECO:0000313" key="3">
    <source>
        <dbReference type="Proteomes" id="UP001357485"/>
    </source>
</evidence>
<comment type="caution">
    <text evidence="2">The sequence shown here is derived from an EMBL/GenBank/DDBJ whole genome shotgun (WGS) entry which is preliminary data.</text>
</comment>
<evidence type="ECO:0000256" key="1">
    <source>
        <dbReference type="SAM" id="MobiDB-lite"/>
    </source>
</evidence>
<feature type="compositionally biased region" description="Basic and acidic residues" evidence="1">
    <location>
        <begin position="43"/>
        <end position="53"/>
    </location>
</feature>
<evidence type="ECO:0000313" key="2">
    <source>
        <dbReference type="EMBL" id="KAK5240179.1"/>
    </source>
</evidence>
<feature type="non-terminal residue" evidence="2">
    <location>
        <position position="1"/>
    </location>
</feature>
<keyword evidence="3" id="KW-1185">Reference proteome</keyword>
<reference evidence="2 3" key="1">
    <citation type="submission" date="2023-08" db="EMBL/GenBank/DDBJ databases">
        <title>Black Yeasts Isolated from many extreme environments.</title>
        <authorList>
            <person name="Coleine C."/>
            <person name="Stajich J.E."/>
            <person name="Selbmann L."/>
        </authorList>
    </citation>
    <scope>NUCLEOTIDE SEQUENCE [LARGE SCALE GENOMIC DNA]</scope>
    <source>
        <strain evidence="2 3">CCFEE 536</strain>
    </source>
</reference>
<accession>A0ABR0LSJ9</accession>
<name>A0ABR0LSJ9_9PEZI</name>